<keyword evidence="4 5" id="KW-0326">Glycosidase</keyword>
<evidence type="ECO:0000259" key="8">
    <source>
        <dbReference type="Pfam" id="PF08244"/>
    </source>
</evidence>
<evidence type="ECO:0000256" key="6">
    <source>
        <dbReference type="SAM" id="SignalP"/>
    </source>
</evidence>
<evidence type="ECO:0000256" key="5">
    <source>
        <dbReference type="RuleBase" id="RU362110"/>
    </source>
</evidence>
<dbReference type="Pfam" id="PF00251">
    <property type="entry name" value="Glyco_hydro_32N"/>
    <property type="match status" value="1"/>
</dbReference>
<dbReference type="InterPro" id="IPR051214">
    <property type="entry name" value="GH32_Enzymes"/>
</dbReference>
<keyword evidence="3 5" id="KW-0378">Hydrolase</keyword>
<keyword evidence="10" id="KW-1185">Reference proteome</keyword>
<dbReference type="EMBL" id="FJUX01000137">
    <property type="protein sequence ID" value="CZT11143.1"/>
    <property type="molecule type" value="Genomic_DNA"/>
</dbReference>
<feature type="domain" description="Glycosyl hydrolase family 32 N-terminal" evidence="7">
    <location>
        <begin position="235"/>
        <end position="529"/>
    </location>
</feature>
<dbReference type="InterPro" id="IPR013189">
    <property type="entry name" value="Glyco_hydro_32_C"/>
</dbReference>
<sequence>MKITTLSTLLSLSLLTPSTHSSIIPRTSSSTSSLTTTCHSSRYNGPLNPDFEVPGLANWTVISGNAFGPSSTTDQTTYWAGSFNQHGKSFLWGLKNAGDEAIGELHSSIFKASNVMSFLVGGGWDPENLYVGLKLVGSEDLLFKQTGMGDDALIRIVWDTSKYAGKDVYLVLVDKSAKTDFGHINIDDVRTGCEALLDDGLHFNALGQANQPPKEGSLLSVEDLHAVDPIRPQFHYGQYQGWINDPAGLIQWKGKHYLFSQEFNPDAPLWGPMHWSHAESSDAVHWRELPVALYPIPTTNALDSSGRFTGSAVVDNSTGGLHIIYTEFTNTDAHPGAAPEAVSSVTSLDGTTFSYSPKNPIIKGPPPTGSSNGFRDPKVFWDTNDQTWKFVIGSGEGAKGRVQLYVAKDASLLEWEFVSVVAEGDGTTGGMWECPNMFPLGDKWVLFYGGRSLGFYEVGTYNGTKFVPEKTGLLDAGPHSYAMQWYIDEAGRNLGITWLGNWDSNKWPSRVNGWAGTQSITREFFLREDGGLGTRPIAEVASLASGPTTSMGKIDVHGTIKVGSTNTARLQLSVDLKSSNAPAFTVFLYQSKAEAVVLKYTFGTKTLSLDTTKAGYGQAGVWSAVIAPTKDGVLSLDILIDRSSVEIFAGDGTAMTATIFSRFQESIDIKIEAVGGKAVFASIDLTPFGSSWKA</sequence>
<dbReference type="EC" id="3.2.1.26" evidence="2"/>
<dbReference type="GO" id="GO:0005975">
    <property type="term" value="P:carbohydrate metabolic process"/>
    <property type="evidence" value="ECO:0007669"/>
    <property type="project" value="InterPro"/>
</dbReference>
<comment type="similarity">
    <text evidence="1 5">Belongs to the glycosyl hydrolase 32 family.</text>
</comment>
<dbReference type="SMART" id="SM00640">
    <property type="entry name" value="Glyco_32"/>
    <property type="match status" value="1"/>
</dbReference>
<proteinExistence type="inferred from homology"/>
<evidence type="ECO:0000313" key="10">
    <source>
        <dbReference type="Proteomes" id="UP000178912"/>
    </source>
</evidence>
<evidence type="ECO:0000259" key="7">
    <source>
        <dbReference type="Pfam" id="PF00251"/>
    </source>
</evidence>
<dbReference type="InterPro" id="IPR013320">
    <property type="entry name" value="ConA-like_dom_sf"/>
</dbReference>
<evidence type="ECO:0000313" key="9">
    <source>
        <dbReference type="EMBL" id="CZT11143.1"/>
    </source>
</evidence>
<dbReference type="SUPFAM" id="SSF75005">
    <property type="entry name" value="Arabinanase/levansucrase/invertase"/>
    <property type="match status" value="1"/>
</dbReference>
<dbReference type="Proteomes" id="UP000178912">
    <property type="component" value="Unassembled WGS sequence"/>
</dbReference>
<accession>A0A1E1LKW2</accession>
<dbReference type="Gene3D" id="2.115.10.20">
    <property type="entry name" value="Glycosyl hydrolase domain, family 43"/>
    <property type="match status" value="1"/>
</dbReference>
<evidence type="ECO:0000256" key="3">
    <source>
        <dbReference type="ARBA" id="ARBA00022801"/>
    </source>
</evidence>
<reference evidence="10" key="1">
    <citation type="submission" date="2016-03" db="EMBL/GenBank/DDBJ databases">
        <authorList>
            <person name="Guldener U."/>
        </authorList>
    </citation>
    <scope>NUCLEOTIDE SEQUENCE [LARGE SCALE GENOMIC DNA]</scope>
    <source>
        <strain evidence="10">04CH-RAC-A.6.1</strain>
    </source>
</reference>
<dbReference type="InterPro" id="IPR023296">
    <property type="entry name" value="Glyco_hydro_beta-prop_sf"/>
</dbReference>
<dbReference type="AlphaFoldDB" id="A0A1E1LKW2"/>
<dbReference type="OrthoDB" id="202537at2759"/>
<dbReference type="InterPro" id="IPR013148">
    <property type="entry name" value="Glyco_hydro_32_N"/>
</dbReference>
<dbReference type="CDD" id="cd08996">
    <property type="entry name" value="GH32_FFase"/>
    <property type="match status" value="1"/>
</dbReference>
<dbReference type="PANTHER" id="PTHR43101">
    <property type="entry name" value="BETA-FRUCTOSIDASE"/>
    <property type="match status" value="1"/>
</dbReference>
<name>A0A1E1LKW2_9HELO</name>
<organism evidence="9 10">
    <name type="scientific">Rhynchosporium agropyri</name>
    <dbReference type="NCBI Taxonomy" id="914238"/>
    <lineage>
        <taxon>Eukaryota</taxon>
        <taxon>Fungi</taxon>
        <taxon>Dikarya</taxon>
        <taxon>Ascomycota</taxon>
        <taxon>Pezizomycotina</taxon>
        <taxon>Leotiomycetes</taxon>
        <taxon>Helotiales</taxon>
        <taxon>Ploettnerulaceae</taxon>
        <taxon>Rhynchosporium</taxon>
    </lineage>
</organism>
<dbReference type="Pfam" id="PF08244">
    <property type="entry name" value="Glyco_hydro_32C"/>
    <property type="match status" value="1"/>
</dbReference>
<evidence type="ECO:0000256" key="1">
    <source>
        <dbReference type="ARBA" id="ARBA00009902"/>
    </source>
</evidence>
<dbReference type="InterPro" id="IPR001362">
    <property type="entry name" value="Glyco_hydro_32"/>
</dbReference>
<gene>
    <name evidence="9" type="ORF">RAG0_15391</name>
</gene>
<evidence type="ECO:0000256" key="4">
    <source>
        <dbReference type="ARBA" id="ARBA00023295"/>
    </source>
</evidence>
<dbReference type="PANTHER" id="PTHR43101:SF1">
    <property type="entry name" value="BETA-FRUCTOSIDASE"/>
    <property type="match status" value="1"/>
</dbReference>
<keyword evidence="6" id="KW-0732">Signal</keyword>
<feature type="signal peptide" evidence="6">
    <location>
        <begin position="1"/>
        <end position="21"/>
    </location>
</feature>
<feature type="domain" description="Glycosyl hydrolase family 32 C-terminal" evidence="8">
    <location>
        <begin position="559"/>
        <end position="685"/>
    </location>
</feature>
<feature type="chain" id="PRO_5009447179" description="beta-fructofuranosidase" evidence="6">
    <location>
        <begin position="22"/>
        <end position="694"/>
    </location>
</feature>
<dbReference type="SUPFAM" id="SSF49899">
    <property type="entry name" value="Concanavalin A-like lectins/glucanases"/>
    <property type="match status" value="1"/>
</dbReference>
<evidence type="ECO:0000256" key="2">
    <source>
        <dbReference type="ARBA" id="ARBA00012758"/>
    </source>
</evidence>
<dbReference type="GO" id="GO:0004564">
    <property type="term" value="F:beta-fructofuranosidase activity"/>
    <property type="evidence" value="ECO:0007669"/>
    <property type="project" value="UniProtKB-EC"/>
</dbReference>
<protein>
    <recommendedName>
        <fullName evidence="2">beta-fructofuranosidase</fullName>
        <ecNumber evidence="2">3.2.1.26</ecNumber>
    </recommendedName>
</protein>
<dbReference type="Gene3D" id="2.60.120.560">
    <property type="entry name" value="Exo-inulinase, domain 1"/>
    <property type="match status" value="1"/>
</dbReference>